<dbReference type="OrthoDB" id="47649at2759"/>
<organism evidence="1 2">
    <name type="scientific">Triparma strigata</name>
    <dbReference type="NCBI Taxonomy" id="1606541"/>
    <lineage>
        <taxon>Eukaryota</taxon>
        <taxon>Sar</taxon>
        <taxon>Stramenopiles</taxon>
        <taxon>Ochrophyta</taxon>
        <taxon>Bolidophyceae</taxon>
        <taxon>Parmales</taxon>
        <taxon>Triparmaceae</taxon>
        <taxon>Triparma</taxon>
    </lineage>
</organism>
<dbReference type="AlphaFoldDB" id="A0A9W7BN55"/>
<dbReference type="InterPro" id="IPR011889">
    <property type="entry name" value="Liste_lipo_26"/>
</dbReference>
<reference evidence="2" key="1">
    <citation type="journal article" date="2023" name="Commun. Biol.">
        <title>Genome analysis of Parmales, the sister group of diatoms, reveals the evolutionary specialization of diatoms from phago-mixotrophs to photoautotrophs.</title>
        <authorList>
            <person name="Ban H."/>
            <person name="Sato S."/>
            <person name="Yoshikawa S."/>
            <person name="Yamada K."/>
            <person name="Nakamura Y."/>
            <person name="Ichinomiya M."/>
            <person name="Sato N."/>
            <person name="Blanc-Mathieu R."/>
            <person name="Endo H."/>
            <person name="Kuwata A."/>
            <person name="Ogata H."/>
        </authorList>
    </citation>
    <scope>NUCLEOTIDE SEQUENCE [LARGE SCALE GENOMIC DNA]</scope>
    <source>
        <strain evidence="2">NIES 3701</strain>
    </source>
</reference>
<dbReference type="EMBL" id="BRXY01000379">
    <property type="protein sequence ID" value="GMH90975.1"/>
    <property type="molecule type" value="Genomic_DNA"/>
</dbReference>
<dbReference type="SUPFAM" id="SSF141571">
    <property type="entry name" value="Pentapeptide repeat-like"/>
    <property type="match status" value="1"/>
</dbReference>
<proteinExistence type="predicted"/>
<accession>A0A9W7BN55</accession>
<dbReference type="InterPro" id="IPR005046">
    <property type="entry name" value="DUF285"/>
</dbReference>
<evidence type="ECO:0008006" key="3">
    <source>
        <dbReference type="Google" id="ProtNLM"/>
    </source>
</evidence>
<sequence>MEDIYIVALDSTPTQVNISVPSGQQRSPVTIPFLPDDVLGYIVSFISYVHEVDMHMRVTVDFSHLENAALVSKGLRRLVKRKKSQIAEDYERRKRLFKKVDEWCEDKAAAQAKYGHISDWDITGVTDLRALFSPHRNGGASSFNEDISRWDVSNVTDMHSIFSGAESFNCDLSSWNVGEVNDMSNMFDGAESFDCDVSLWDVRRAKNLNSMFQRASSFNCNLSEWNVENAENMNSMFDGASSFNGDLSGWKIKKVKRMYRMFAKATEFSGDLSGWDVSNVLDMGRMFWGATSFNRDVIQGWDTSGVTWGYNLP</sequence>
<evidence type="ECO:0000313" key="2">
    <source>
        <dbReference type="Proteomes" id="UP001165085"/>
    </source>
</evidence>
<name>A0A9W7BN55_9STRA</name>
<comment type="caution">
    <text evidence="1">The sequence shown here is derived from an EMBL/GenBank/DDBJ whole genome shotgun (WGS) entry which is preliminary data.</text>
</comment>
<dbReference type="NCBIfam" id="TIGR02167">
    <property type="entry name" value="Liste_lipo_26"/>
    <property type="match status" value="2"/>
</dbReference>
<dbReference type="Pfam" id="PF03382">
    <property type="entry name" value="DUF285"/>
    <property type="match status" value="1"/>
</dbReference>
<keyword evidence="2" id="KW-1185">Reference proteome</keyword>
<gene>
    <name evidence="1" type="ORF">TrST_g6863</name>
</gene>
<evidence type="ECO:0000313" key="1">
    <source>
        <dbReference type="EMBL" id="GMH90975.1"/>
    </source>
</evidence>
<dbReference type="Gene3D" id="2.160.20.80">
    <property type="entry name" value="E3 ubiquitin-protein ligase SopA"/>
    <property type="match status" value="1"/>
</dbReference>
<dbReference type="Proteomes" id="UP001165085">
    <property type="component" value="Unassembled WGS sequence"/>
</dbReference>
<protein>
    <recommendedName>
        <fullName evidence="3">BspA family leucine-rich repeat surface protein</fullName>
    </recommendedName>
</protein>